<evidence type="ECO:0000256" key="4">
    <source>
        <dbReference type="ARBA" id="ARBA00022825"/>
    </source>
</evidence>
<feature type="signal peptide" evidence="6">
    <location>
        <begin position="1"/>
        <end position="23"/>
    </location>
</feature>
<dbReference type="OrthoDB" id="10061449at2759"/>
<dbReference type="FunFam" id="2.40.10.10:FF:000120">
    <property type="entry name" value="Putative serine protease"/>
    <property type="match status" value="1"/>
</dbReference>
<sequence length="307" mass="34389">MKAYVFSFWLVNVFLGKTSLGIAQVRDNTQHKRIIAGKISKAHQWPWHVQLQRVAVTNKGVGWHHTCGGSLIDVEWVVTAAHCVVGMEKALLRIKLGEHNLAQRNVPPESEHSVIEVHFHEQFLQFQPLNDIALLKIYPAANLSDDVQTIPLPKPFYKVPDGLKCVAEGWGDTDGSALGRGSNVLRYIQIPIVSHRTCQAKNRPYNISLHKNICAGSELSLGRGCHGDSGGGLACMDSNGRYVLQGILSWGARFCSPRYYSVFTRVSSYIDWIERNISPFTTLPHTERANNKTMIVKLGRFTLIKDY</sequence>
<dbReference type="EnsemblMetazoa" id="XM_021061411.2">
    <property type="protein sequence ID" value="XP_020917070.1"/>
    <property type="gene ID" value="LOC110254428"/>
</dbReference>
<dbReference type="InterPro" id="IPR001254">
    <property type="entry name" value="Trypsin_dom"/>
</dbReference>
<evidence type="ECO:0000256" key="6">
    <source>
        <dbReference type="SAM" id="SignalP"/>
    </source>
</evidence>
<dbReference type="CDD" id="cd00190">
    <property type="entry name" value="Tryp_SPc"/>
    <property type="match status" value="1"/>
</dbReference>
<keyword evidence="1" id="KW-0645">Protease</keyword>
<dbReference type="GeneID" id="110254428"/>
<feature type="domain" description="Peptidase S1" evidence="7">
    <location>
        <begin position="34"/>
        <end position="278"/>
    </location>
</feature>
<dbReference type="Gene3D" id="2.40.10.10">
    <property type="entry name" value="Trypsin-like serine proteases"/>
    <property type="match status" value="1"/>
</dbReference>
<dbReference type="Proteomes" id="UP000887567">
    <property type="component" value="Unplaced"/>
</dbReference>
<evidence type="ECO:0000256" key="2">
    <source>
        <dbReference type="ARBA" id="ARBA00022729"/>
    </source>
</evidence>
<dbReference type="SMART" id="SM00020">
    <property type="entry name" value="Tryp_SPc"/>
    <property type="match status" value="1"/>
</dbReference>
<dbReference type="Pfam" id="PF00089">
    <property type="entry name" value="Trypsin"/>
    <property type="match status" value="1"/>
</dbReference>
<dbReference type="InterPro" id="IPR043504">
    <property type="entry name" value="Peptidase_S1_PA_chymotrypsin"/>
</dbReference>
<evidence type="ECO:0000256" key="3">
    <source>
        <dbReference type="ARBA" id="ARBA00022801"/>
    </source>
</evidence>
<accession>A0A913Y9Y6</accession>
<dbReference type="SUPFAM" id="SSF50494">
    <property type="entry name" value="Trypsin-like serine proteases"/>
    <property type="match status" value="1"/>
</dbReference>
<dbReference type="AlphaFoldDB" id="A0A913Y9Y6"/>
<evidence type="ECO:0000259" key="7">
    <source>
        <dbReference type="PROSITE" id="PS50240"/>
    </source>
</evidence>
<dbReference type="PRINTS" id="PR00722">
    <property type="entry name" value="CHYMOTRYPSIN"/>
</dbReference>
<evidence type="ECO:0000256" key="5">
    <source>
        <dbReference type="ARBA" id="ARBA00023157"/>
    </source>
</evidence>
<dbReference type="InterPro" id="IPR009003">
    <property type="entry name" value="Peptidase_S1_PA"/>
</dbReference>
<protein>
    <recommendedName>
        <fullName evidence="7">Peptidase S1 domain-containing protein</fullName>
    </recommendedName>
</protein>
<evidence type="ECO:0000313" key="8">
    <source>
        <dbReference type="EnsemblMetazoa" id="XP_020917070.1"/>
    </source>
</evidence>
<keyword evidence="4" id="KW-0720">Serine protease</keyword>
<dbReference type="PANTHER" id="PTHR24252:SF7">
    <property type="entry name" value="HYALIN"/>
    <property type="match status" value="1"/>
</dbReference>
<dbReference type="InterPro" id="IPR001314">
    <property type="entry name" value="Peptidase_S1A"/>
</dbReference>
<dbReference type="PROSITE" id="PS50240">
    <property type="entry name" value="TRYPSIN_DOM"/>
    <property type="match status" value="1"/>
</dbReference>
<keyword evidence="5" id="KW-1015">Disulfide bond</keyword>
<keyword evidence="3" id="KW-0378">Hydrolase</keyword>
<dbReference type="InterPro" id="IPR018114">
    <property type="entry name" value="TRYPSIN_HIS"/>
</dbReference>
<dbReference type="PROSITE" id="PS00134">
    <property type="entry name" value="TRYPSIN_HIS"/>
    <property type="match status" value="1"/>
</dbReference>
<dbReference type="PANTHER" id="PTHR24252">
    <property type="entry name" value="ACROSIN-RELATED"/>
    <property type="match status" value="1"/>
</dbReference>
<name>A0A913Y9Y6_EXADI</name>
<evidence type="ECO:0000256" key="1">
    <source>
        <dbReference type="ARBA" id="ARBA00022670"/>
    </source>
</evidence>
<reference evidence="8" key="1">
    <citation type="submission" date="2022-11" db="UniProtKB">
        <authorList>
            <consortium name="EnsemblMetazoa"/>
        </authorList>
    </citation>
    <scope>IDENTIFICATION</scope>
</reference>
<feature type="chain" id="PRO_5037778295" description="Peptidase S1 domain-containing protein" evidence="6">
    <location>
        <begin position="24"/>
        <end position="307"/>
    </location>
</feature>
<dbReference type="KEGG" id="epa:110254428"/>
<keyword evidence="9" id="KW-1185">Reference proteome</keyword>
<proteinExistence type="predicted"/>
<keyword evidence="2 6" id="KW-0732">Signal</keyword>
<dbReference type="GO" id="GO:0004252">
    <property type="term" value="F:serine-type endopeptidase activity"/>
    <property type="evidence" value="ECO:0007669"/>
    <property type="project" value="InterPro"/>
</dbReference>
<organism evidence="8 9">
    <name type="scientific">Exaiptasia diaphana</name>
    <name type="common">Tropical sea anemone</name>
    <name type="synonym">Aiptasia pulchella</name>
    <dbReference type="NCBI Taxonomy" id="2652724"/>
    <lineage>
        <taxon>Eukaryota</taxon>
        <taxon>Metazoa</taxon>
        <taxon>Cnidaria</taxon>
        <taxon>Anthozoa</taxon>
        <taxon>Hexacorallia</taxon>
        <taxon>Actiniaria</taxon>
        <taxon>Aiptasiidae</taxon>
        <taxon>Exaiptasia</taxon>
    </lineage>
</organism>
<dbReference type="GO" id="GO:0006508">
    <property type="term" value="P:proteolysis"/>
    <property type="evidence" value="ECO:0007669"/>
    <property type="project" value="UniProtKB-KW"/>
</dbReference>
<evidence type="ECO:0000313" key="9">
    <source>
        <dbReference type="Proteomes" id="UP000887567"/>
    </source>
</evidence>
<dbReference type="RefSeq" id="XP_020917070.1">
    <property type="nucleotide sequence ID" value="XM_021061411.2"/>
</dbReference>